<evidence type="ECO:0000313" key="2">
    <source>
        <dbReference type="EMBL" id="KAK8476502.1"/>
    </source>
</evidence>
<protein>
    <submittedName>
        <fullName evidence="2">Uncharacterized protein</fullName>
    </submittedName>
</protein>
<dbReference type="EMBL" id="JBBPBN010002207">
    <property type="protein sequence ID" value="KAK8476502.1"/>
    <property type="molecule type" value="Genomic_DNA"/>
</dbReference>
<feature type="region of interest" description="Disordered" evidence="1">
    <location>
        <begin position="1"/>
        <end position="30"/>
    </location>
</feature>
<sequence>MDRRKHIGRKPTSEVHNRQRMHDHPLLPRPETVVKSGDVVESAMSLNNYAKISNIGEAVNYRIDLNLSSMVRSKSAYPELHEENVQTTRQFFITKNTGVNLTGGGQVFKDAVVGGEPKRNMFREFLSLSPGFGFHGQQGQDNFVDIRPSTVCLKNESSAETDAMELDVLQKIQLSSMCPSEQNNKRVHCSSLSKTRVNTELPDMNKELPAFSEANSTNDGGISNLKTQSLDVEHLVCHAKLPSVSAVAACRDVLGLEPSHRCVKRLKSSISESHVRPELALDQTTMLLKDGDSSGDSTRKNRELYLSKSWIHRWRRQRSASPDTKPFDELQKKQFPSIAAMALMGKAMNGFHPCEFRRKGSLILWSN</sequence>
<keyword evidence="3" id="KW-1185">Reference proteome</keyword>
<evidence type="ECO:0000313" key="3">
    <source>
        <dbReference type="Proteomes" id="UP001396334"/>
    </source>
</evidence>
<accession>A0ABR1Z9X5</accession>
<dbReference type="InterPro" id="IPR037476">
    <property type="entry name" value="PCH1"/>
</dbReference>
<comment type="caution">
    <text evidence="2">The sequence shown here is derived from an EMBL/GenBank/DDBJ whole genome shotgun (WGS) entry which is preliminary data.</text>
</comment>
<dbReference type="Proteomes" id="UP001396334">
    <property type="component" value="Unassembled WGS sequence"/>
</dbReference>
<proteinExistence type="predicted"/>
<dbReference type="PANTHER" id="PTHR36062:SF1">
    <property type="entry name" value="OS01G0687300 PROTEIN"/>
    <property type="match status" value="1"/>
</dbReference>
<feature type="compositionally biased region" description="Basic and acidic residues" evidence="1">
    <location>
        <begin position="11"/>
        <end position="26"/>
    </location>
</feature>
<organism evidence="2 3">
    <name type="scientific">Hibiscus sabdariffa</name>
    <name type="common">roselle</name>
    <dbReference type="NCBI Taxonomy" id="183260"/>
    <lineage>
        <taxon>Eukaryota</taxon>
        <taxon>Viridiplantae</taxon>
        <taxon>Streptophyta</taxon>
        <taxon>Embryophyta</taxon>
        <taxon>Tracheophyta</taxon>
        <taxon>Spermatophyta</taxon>
        <taxon>Magnoliopsida</taxon>
        <taxon>eudicotyledons</taxon>
        <taxon>Gunneridae</taxon>
        <taxon>Pentapetalae</taxon>
        <taxon>rosids</taxon>
        <taxon>malvids</taxon>
        <taxon>Malvales</taxon>
        <taxon>Malvaceae</taxon>
        <taxon>Malvoideae</taxon>
        <taxon>Hibiscus</taxon>
    </lineage>
</organism>
<reference evidence="2 3" key="1">
    <citation type="journal article" date="2024" name="G3 (Bethesda)">
        <title>Genome assembly of Hibiscus sabdariffa L. provides insights into metabolisms of medicinal natural products.</title>
        <authorList>
            <person name="Kim T."/>
        </authorList>
    </citation>
    <scope>NUCLEOTIDE SEQUENCE [LARGE SCALE GENOMIC DNA]</scope>
    <source>
        <strain evidence="2">TK-2024</strain>
        <tissue evidence="2">Old leaves</tissue>
    </source>
</reference>
<gene>
    <name evidence="2" type="ORF">V6N11_061680</name>
</gene>
<name>A0ABR1Z9X5_9ROSI</name>
<evidence type="ECO:0000256" key="1">
    <source>
        <dbReference type="SAM" id="MobiDB-lite"/>
    </source>
</evidence>
<dbReference type="PANTHER" id="PTHR36062">
    <property type="entry name" value="OS01G0687300 PROTEIN"/>
    <property type="match status" value="1"/>
</dbReference>